<dbReference type="InterPro" id="IPR029024">
    <property type="entry name" value="TerB-like"/>
</dbReference>
<gene>
    <name evidence="1" type="ORF">EI427_19725</name>
</gene>
<reference evidence="1 2" key="1">
    <citation type="submission" date="2018-12" db="EMBL/GenBank/DDBJ databases">
        <title>Flammeovirga pectinis sp. nov., isolated from the gut of the Korean scallop, Patinopecten yessoensis.</title>
        <authorList>
            <person name="Bae J.-W."/>
            <person name="Jeong Y.-S."/>
            <person name="Kang W."/>
        </authorList>
    </citation>
    <scope>NUCLEOTIDE SEQUENCE [LARGE SCALE GENOMIC DNA]</scope>
    <source>
        <strain evidence="1 2">L12M1</strain>
    </source>
</reference>
<evidence type="ECO:0008006" key="3">
    <source>
        <dbReference type="Google" id="ProtNLM"/>
    </source>
</evidence>
<dbReference type="SUPFAM" id="SSF158682">
    <property type="entry name" value="TerB-like"/>
    <property type="match status" value="1"/>
</dbReference>
<sequence length="123" mass="14140">MTSEEKKAYLLIKSVIFHYHGLDEDEQAILEETATNIQGHDELEWATQFIGEDYVNAFDRAKDYLSDVMMDFPPETRLKYICLAWDANNRKGYISEMEATAMLKLANTLGIQGDFLSYIKSSN</sequence>
<dbReference type="KEGG" id="fll:EI427_19725"/>
<evidence type="ECO:0000313" key="1">
    <source>
        <dbReference type="EMBL" id="AZQ64361.1"/>
    </source>
</evidence>
<dbReference type="RefSeq" id="WP_126617973.1">
    <property type="nucleotide sequence ID" value="NZ_CP034562.1"/>
</dbReference>
<evidence type="ECO:0000313" key="2">
    <source>
        <dbReference type="Proteomes" id="UP000267268"/>
    </source>
</evidence>
<organism evidence="1 2">
    <name type="scientific">Flammeovirga pectinis</name>
    <dbReference type="NCBI Taxonomy" id="2494373"/>
    <lineage>
        <taxon>Bacteria</taxon>
        <taxon>Pseudomonadati</taxon>
        <taxon>Bacteroidota</taxon>
        <taxon>Cytophagia</taxon>
        <taxon>Cytophagales</taxon>
        <taxon>Flammeovirgaceae</taxon>
        <taxon>Flammeovirga</taxon>
    </lineage>
</organism>
<accession>A0A3Q9FP82</accession>
<dbReference type="OrthoDB" id="955005at2"/>
<protein>
    <recommendedName>
        <fullName evidence="3">Co-chaperone DjlA N-terminal domain-containing protein</fullName>
    </recommendedName>
</protein>
<keyword evidence="2" id="KW-1185">Reference proteome</keyword>
<dbReference type="AlphaFoldDB" id="A0A3Q9FP82"/>
<name>A0A3Q9FP82_9BACT</name>
<dbReference type="Proteomes" id="UP000267268">
    <property type="component" value="Chromosome 1"/>
</dbReference>
<proteinExistence type="predicted"/>
<dbReference type="EMBL" id="CP034562">
    <property type="protein sequence ID" value="AZQ64361.1"/>
    <property type="molecule type" value="Genomic_DNA"/>
</dbReference>